<dbReference type="EMBL" id="FOQY01000008">
    <property type="protein sequence ID" value="SFJ33708.1"/>
    <property type="molecule type" value="Genomic_DNA"/>
</dbReference>
<name>A0A1I3QI51_9ACTN</name>
<protein>
    <submittedName>
        <fullName evidence="2">Uncharacterized protein</fullName>
    </submittedName>
</protein>
<reference evidence="3" key="1">
    <citation type="submission" date="2016-10" db="EMBL/GenBank/DDBJ databases">
        <authorList>
            <person name="Varghese N."/>
            <person name="Submissions S."/>
        </authorList>
    </citation>
    <scope>NUCLEOTIDE SEQUENCE [LARGE SCALE GENOMIC DNA]</scope>
    <source>
        <strain evidence="3">CGMCC 4.2126</strain>
    </source>
</reference>
<sequence>MVLLKNQHRVRVRLTAISSPVWASPGSVAQKSSAARRFGSSRRSRDSHSTSRGLHRSAAACAAMLR</sequence>
<keyword evidence="3" id="KW-1185">Reference proteome</keyword>
<proteinExistence type="predicted"/>
<dbReference type="AlphaFoldDB" id="A0A1I3QI51"/>
<evidence type="ECO:0000313" key="2">
    <source>
        <dbReference type="EMBL" id="SFJ33708.1"/>
    </source>
</evidence>
<gene>
    <name evidence="2" type="ORF">SAMN05216275_10843</name>
</gene>
<feature type="region of interest" description="Disordered" evidence="1">
    <location>
        <begin position="24"/>
        <end position="66"/>
    </location>
</feature>
<evidence type="ECO:0000256" key="1">
    <source>
        <dbReference type="SAM" id="MobiDB-lite"/>
    </source>
</evidence>
<organism evidence="2 3">
    <name type="scientific">Streptosporangium canum</name>
    <dbReference type="NCBI Taxonomy" id="324952"/>
    <lineage>
        <taxon>Bacteria</taxon>
        <taxon>Bacillati</taxon>
        <taxon>Actinomycetota</taxon>
        <taxon>Actinomycetes</taxon>
        <taxon>Streptosporangiales</taxon>
        <taxon>Streptosporangiaceae</taxon>
        <taxon>Streptosporangium</taxon>
    </lineage>
</organism>
<accession>A0A1I3QI51</accession>
<evidence type="ECO:0000313" key="3">
    <source>
        <dbReference type="Proteomes" id="UP000199111"/>
    </source>
</evidence>
<dbReference type="Proteomes" id="UP000199111">
    <property type="component" value="Unassembled WGS sequence"/>
</dbReference>